<feature type="domain" description="Methyltransferase type 11" evidence="2">
    <location>
        <begin position="128"/>
        <end position="200"/>
    </location>
</feature>
<sequence length="359" mass="39771">MGVSNSVLLVALFVGVLSLVQLVVQQRSISAVTAENGRVSNMPIISSPISSVSTSSAGGVDIFRDTAVAMPSIRISEEEEKQSVANRKIYGGKGDKKHLGGFTALDLDGVSPSVWRHMIEYFGVKSLVDVGCGKGVSTSFFATHGVDVTCVEGSHDAVSQTLLPDPENQVVEHDFSRGPWWPSHTVDAVWSVEFTEHVGRNFQQNYLPIFHKAAFIFVTHSTWGGWHHVEVHEDPWWRARFESQGFVYSDDLTQMVRTLAREESSKHIPAFQNKNYAASHVGRTMQVFINPAVARLPAHAHLLAEGGCFVNYVKPTRHCEDTPGESKIPMEYRPLTITNDMELEWKKIVTKSLEEGPNV</sequence>
<accession>A0A7S2UP14</accession>
<keyword evidence="1" id="KW-0732">Signal</keyword>
<dbReference type="CDD" id="cd02440">
    <property type="entry name" value="AdoMet_MTases"/>
    <property type="match status" value="1"/>
</dbReference>
<dbReference type="Gene3D" id="3.40.50.150">
    <property type="entry name" value="Vaccinia Virus protein VP39"/>
    <property type="match status" value="1"/>
</dbReference>
<dbReference type="SUPFAM" id="SSF53335">
    <property type="entry name" value="S-adenosyl-L-methionine-dependent methyltransferases"/>
    <property type="match status" value="1"/>
</dbReference>
<dbReference type="Pfam" id="PF08241">
    <property type="entry name" value="Methyltransf_11"/>
    <property type="match status" value="1"/>
</dbReference>
<gene>
    <name evidence="3" type="ORF">ASEP1449_LOCUS17561</name>
</gene>
<dbReference type="AlphaFoldDB" id="A0A7S2UP14"/>
<dbReference type="EMBL" id="HBHQ01025979">
    <property type="protein sequence ID" value="CAD9825727.1"/>
    <property type="molecule type" value="Transcribed_RNA"/>
</dbReference>
<feature type="chain" id="PRO_5031342698" description="Methyltransferase type 11 domain-containing protein" evidence="1">
    <location>
        <begin position="26"/>
        <end position="359"/>
    </location>
</feature>
<evidence type="ECO:0000256" key="1">
    <source>
        <dbReference type="SAM" id="SignalP"/>
    </source>
</evidence>
<name>A0A7S2UP14_9STRA</name>
<evidence type="ECO:0000313" key="3">
    <source>
        <dbReference type="EMBL" id="CAD9825727.1"/>
    </source>
</evidence>
<feature type="signal peptide" evidence="1">
    <location>
        <begin position="1"/>
        <end position="25"/>
    </location>
</feature>
<protein>
    <recommendedName>
        <fullName evidence="2">Methyltransferase type 11 domain-containing protein</fullName>
    </recommendedName>
</protein>
<dbReference type="InterPro" id="IPR029063">
    <property type="entry name" value="SAM-dependent_MTases_sf"/>
</dbReference>
<proteinExistence type="predicted"/>
<dbReference type="InterPro" id="IPR013216">
    <property type="entry name" value="Methyltransf_11"/>
</dbReference>
<organism evidence="3">
    <name type="scientific">Attheya septentrionalis</name>
    <dbReference type="NCBI Taxonomy" id="420275"/>
    <lineage>
        <taxon>Eukaryota</taxon>
        <taxon>Sar</taxon>
        <taxon>Stramenopiles</taxon>
        <taxon>Ochrophyta</taxon>
        <taxon>Bacillariophyta</taxon>
        <taxon>Coscinodiscophyceae</taxon>
        <taxon>Chaetocerotophycidae</taxon>
        <taxon>Chaetocerotales</taxon>
        <taxon>Attheyaceae</taxon>
        <taxon>Attheya</taxon>
    </lineage>
</organism>
<reference evidence="3" key="1">
    <citation type="submission" date="2021-01" db="EMBL/GenBank/DDBJ databases">
        <authorList>
            <person name="Corre E."/>
            <person name="Pelletier E."/>
            <person name="Niang G."/>
            <person name="Scheremetjew M."/>
            <person name="Finn R."/>
            <person name="Kale V."/>
            <person name="Holt S."/>
            <person name="Cochrane G."/>
            <person name="Meng A."/>
            <person name="Brown T."/>
            <person name="Cohen L."/>
        </authorList>
    </citation>
    <scope>NUCLEOTIDE SEQUENCE</scope>
    <source>
        <strain evidence="3">CCMP2084</strain>
    </source>
</reference>
<dbReference type="GO" id="GO:0008757">
    <property type="term" value="F:S-adenosylmethionine-dependent methyltransferase activity"/>
    <property type="evidence" value="ECO:0007669"/>
    <property type="project" value="InterPro"/>
</dbReference>
<evidence type="ECO:0000259" key="2">
    <source>
        <dbReference type="Pfam" id="PF08241"/>
    </source>
</evidence>